<proteinExistence type="predicted"/>
<evidence type="ECO:0000313" key="2">
    <source>
        <dbReference type="Proteomes" id="UP000054485"/>
    </source>
</evidence>
<name>A0A0D0AM79_9AGAM</name>
<dbReference type="InParanoid" id="A0A0D0AM79"/>
<accession>A0A0D0AM79</accession>
<reference evidence="1 2" key="1">
    <citation type="submission" date="2014-04" db="EMBL/GenBank/DDBJ databases">
        <authorList>
            <consortium name="DOE Joint Genome Institute"/>
            <person name="Kuo A."/>
            <person name="Ruytinx J."/>
            <person name="Rineau F."/>
            <person name="Colpaert J."/>
            <person name="Kohler A."/>
            <person name="Nagy L.G."/>
            <person name="Floudas D."/>
            <person name="Copeland A."/>
            <person name="Barry K.W."/>
            <person name="Cichocki N."/>
            <person name="Veneault-Fourrey C."/>
            <person name="LaButti K."/>
            <person name="Lindquist E.A."/>
            <person name="Lipzen A."/>
            <person name="Lundell T."/>
            <person name="Morin E."/>
            <person name="Murat C."/>
            <person name="Sun H."/>
            <person name="Tunlid A."/>
            <person name="Henrissat B."/>
            <person name="Grigoriev I.V."/>
            <person name="Hibbett D.S."/>
            <person name="Martin F."/>
            <person name="Nordberg H.P."/>
            <person name="Cantor M.N."/>
            <person name="Hua S.X."/>
        </authorList>
    </citation>
    <scope>NUCLEOTIDE SEQUENCE [LARGE SCALE GENOMIC DNA]</scope>
    <source>
        <strain evidence="1 2">UH-Slu-Lm8-n1</strain>
    </source>
</reference>
<gene>
    <name evidence="1" type="ORF">CY34DRAFT_29868</name>
</gene>
<feature type="non-terminal residue" evidence="1">
    <location>
        <position position="1"/>
    </location>
</feature>
<dbReference type="OrthoDB" id="2800503at2759"/>
<organism evidence="1 2">
    <name type="scientific">Suillus luteus UH-Slu-Lm8-n1</name>
    <dbReference type="NCBI Taxonomy" id="930992"/>
    <lineage>
        <taxon>Eukaryota</taxon>
        <taxon>Fungi</taxon>
        <taxon>Dikarya</taxon>
        <taxon>Basidiomycota</taxon>
        <taxon>Agaricomycotina</taxon>
        <taxon>Agaricomycetes</taxon>
        <taxon>Agaricomycetidae</taxon>
        <taxon>Boletales</taxon>
        <taxon>Suillineae</taxon>
        <taxon>Suillaceae</taxon>
        <taxon>Suillus</taxon>
    </lineage>
</organism>
<keyword evidence="2" id="KW-1185">Reference proteome</keyword>
<feature type="non-terminal residue" evidence="1">
    <location>
        <position position="164"/>
    </location>
</feature>
<reference evidence="2" key="2">
    <citation type="submission" date="2015-01" db="EMBL/GenBank/DDBJ databases">
        <title>Evolutionary Origins and Diversification of the Mycorrhizal Mutualists.</title>
        <authorList>
            <consortium name="DOE Joint Genome Institute"/>
            <consortium name="Mycorrhizal Genomics Consortium"/>
            <person name="Kohler A."/>
            <person name="Kuo A."/>
            <person name="Nagy L.G."/>
            <person name="Floudas D."/>
            <person name="Copeland A."/>
            <person name="Barry K.W."/>
            <person name="Cichocki N."/>
            <person name="Veneault-Fourrey C."/>
            <person name="LaButti K."/>
            <person name="Lindquist E.A."/>
            <person name="Lipzen A."/>
            <person name="Lundell T."/>
            <person name="Morin E."/>
            <person name="Murat C."/>
            <person name="Riley R."/>
            <person name="Ohm R."/>
            <person name="Sun H."/>
            <person name="Tunlid A."/>
            <person name="Henrissat B."/>
            <person name="Grigoriev I.V."/>
            <person name="Hibbett D.S."/>
            <person name="Martin F."/>
        </authorList>
    </citation>
    <scope>NUCLEOTIDE SEQUENCE [LARGE SCALE GENOMIC DNA]</scope>
    <source>
        <strain evidence="2">UH-Slu-Lm8-n1</strain>
    </source>
</reference>
<sequence>PAATSTPPAQIPPIDEALARSAIRARQILLDPIIGNSIFPSGISHEDTISKIRAALKTSIPPSSNDPHASIKALLQLRNGGLIIELDSEHTVHKLKDHTTRKTFLHALENSVLFKDRTYTLVVQYIPVNLLIECPGLLRLIEKKNHLENEALVSMRWIKPPHKR</sequence>
<dbReference type="EMBL" id="KN836035">
    <property type="protein sequence ID" value="KIK33068.1"/>
    <property type="molecule type" value="Genomic_DNA"/>
</dbReference>
<dbReference type="AlphaFoldDB" id="A0A0D0AM79"/>
<dbReference type="Proteomes" id="UP000054485">
    <property type="component" value="Unassembled WGS sequence"/>
</dbReference>
<dbReference type="HOGENOM" id="CLU_120109_0_0_1"/>
<evidence type="ECO:0000313" key="1">
    <source>
        <dbReference type="EMBL" id="KIK33068.1"/>
    </source>
</evidence>
<protein>
    <submittedName>
        <fullName evidence="1">Uncharacterized protein</fullName>
    </submittedName>
</protein>